<dbReference type="EMBL" id="LZLQ01000105">
    <property type="protein sequence ID" value="OBK13971.1"/>
    <property type="molecule type" value="Genomic_DNA"/>
</dbReference>
<sequence length="197" mass="22357">MTPPHRPTTTRSTALLLTEDAHDLRKRVRNLAVDVGQTHQKTYQHEWQVLTQQRALSSPATMLSDLADLGFSWRDIAKMVGVSVAAIQKWRKGDNVTGSNRHKLASLVAACDFIIAHFHAEDVAQWFETPIIDGAPITPIDIWSEGNHLVLFEYATQHITPEQAMNEFRPDWRESFRSNWEVFEADDGNLSIRAKGQ</sequence>
<proteinExistence type="predicted"/>
<reference evidence="1 2" key="1">
    <citation type="submission" date="2016-06" db="EMBL/GenBank/DDBJ databases">
        <authorList>
            <person name="Kjaerup R.B."/>
            <person name="Dalgaard T.S."/>
            <person name="Juul-Madsen H.R."/>
        </authorList>
    </citation>
    <scope>NUCLEOTIDE SEQUENCE [LARGE SCALE GENOMIC DNA]</scope>
    <source>
        <strain evidence="1 2">1245139.5</strain>
    </source>
</reference>
<gene>
    <name evidence="1" type="ORF">A5636_08765</name>
</gene>
<evidence type="ECO:0000313" key="1">
    <source>
        <dbReference type="EMBL" id="OBK13971.1"/>
    </source>
</evidence>
<accession>A0A1A3MWR4</accession>
<protein>
    <submittedName>
        <fullName evidence="1">Uncharacterized protein</fullName>
    </submittedName>
</protein>
<comment type="caution">
    <text evidence="1">The sequence shown here is derived from an EMBL/GenBank/DDBJ whole genome shotgun (WGS) entry which is preliminary data.</text>
</comment>
<dbReference type="AlphaFoldDB" id="A0A1A3MWR4"/>
<evidence type="ECO:0000313" key="2">
    <source>
        <dbReference type="Proteomes" id="UP000093629"/>
    </source>
</evidence>
<name>A0A1A3MWR4_MYCAS</name>
<keyword evidence="2" id="KW-1185">Reference proteome</keyword>
<dbReference type="Proteomes" id="UP000093629">
    <property type="component" value="Unassembled WGS sequence"/>
</dbReference>
<organism evidence="1 2">
    <name type="scientific">Mycobacterium asiaticum</name>
    <dbReference type="NCBI Taxonomy" id="1790"/>
    <lineage>
        <taxon>Bacteria</taxon>
        <taxon>Bacillati</taxon>
        <taxon>Actinomycetota</taxon>
        <taxon>Actinomycetes</taxon>
        <taxon>Mycobacteriales</taxon>
        <taxon>Mycobacteriaceae</taxon>
        <taxon>Mycobacterium</taxon>
    </lineage>
</organism>